<dbReference type="Proteomes" id="UP000886819">
    <property type="component" value="Unassembled WGS sequence"/>
</dbReference>
<dbReference type="InterPro" id="IPR002881">
    <property type="entry name" value="DUF58"/>
</dbReference>
<dbReference type="InterPro" id="IPR036465">
    <property type="entry name" value="vWFA_dom_sf"/>
</dbReference>
<evidence type="ECO:0000259" key="1">
    <source>
        <dbReference type="Pfam" id="PF01882"/>
    </source>
</evidence>
<proteinExistence type="predicted"/>
<evidence type="ECO:0000313" key="2">
    <source>
        <dbReference type="EMBL" id="HIQ63339.1"/>
    </source>
</evidence>
<dbReference type="Pfam" id="PF01882">
    <property type="entry name" value="DUF58"/>
    <property type="match status" value="1"/>
</dbReference>
<dbReference type="SUPFAM" id="SSF53300">
    <property type="entry name" value="vWA-like"/>
    <property type="match status" value="1"/>
</dbReference>
<sequence length="291" mass="32240">MRILEEEFLKKLDAFSLAMRAYARGGAGGLRRSRALGSSVEFSDYRTYAPGDDPRRVDWNAYARFDRLFLKLFLEEQETTLRILLDASGSMGFGGDKWRLALRTAAALAYLALTRYDRVAVVALSEGQALHGPTFTGRAAFPAVEQHLLSLRPSGQAKLEHALLRVPLSAGRGVCALLSDLLDDTDWSRGADSLLYRRQELSVLHILSPEELSPGLSGAVRLLDTEGGPSCDVQSTSEVLRRYEETLSSFLREQQSFCHRRALPYLLLRADMDFERDALSALAQGGVIASR</sequence>
<reference evidence="2" key="1">
    <citation type="submission" date="2020-10" db="EMBL/GenBank/DDBJ databases">
        <authorList>
            <person name="Gilroy R."/>
        </authorList>
    </citation>
    <scope>NUCLEOTIDE SEQUENCE</scope>
    <source>
        <strain evidence="2">ChiHile30-977</strain>
    </source>
</reference>
<feature type="domain" description="DUF58" evidence="1">
    <location>
        <begin position="44"/>
        <end position="243"/>
    </location>
</feature>
<comment type="caution">
    <text evidence="2">The sequence shown here is derived from an EMBL/GenBank/DDBJ whole genome shotgun (WGS) entry which is preliminary data.</text>
</comment>
<dbReference type="AlphaFoldDB" id="A0A9D0YX43"/>
<evidence type="ECO:0000313" key="3">
    <source>
        <dbReference type="Proteomes" id="UP000886819"/>
    </source>
</evidence>
<dbReference type="EMBL" id="DVFI01000099">
    <property type="protein sequence ID" value="HIQ63339.1"/>
    <property type="molecule type" value="Genomic_DNA"/>
</dbReference>
<protein>
    <submittedName>
        <fullName evidence="2">DUF58 domain-containing protein</fullName>
    </submittedName>
</protein>
<accession>A0A9D0YX43</accession>
<name>A0A9D0YX43_9FIRM</name>
<dbReference type="PANTHER" id="PTHR33608">
    <property type="entry name" value="BLL2464 PROTEIN"/>
    <property type="match status" value="1"/>
</dbReference>
<gene>
    <name evidence="2" type="ORF">IAA66_07095</name>
</gene>
<reference evidence="2" key="2">
    <citation type="journal article" date="2021" name="PeerJ">
        <title>Extensive microbial diversity within the chicken gut microbiome revealed by metagenomics and culture.</title>
        <authorList>
            <person name="Gilroy R."/>
            <person name="Ravi A."/>
            <person name="Getino M."/>
            <person name="Pursley I."/>
            <person name="Horton D.L."/>
            <person name="Alikhan N.F."/>
            <person name="Baker D."/>
            <person name="Gharbi K."/>
            <person name="Hall N."/>
            <person name="Watson M."/>
            <person name="Adriaenssens E.M."/>
            <person name="Foster-Nyarko E."/>
            <person name="Jarju S."/>
            <person name="Secka A."/>
            <person name="Antonio M."/>
            <person name="Oren A."/>
            <person name="Chaudhuri R.R."/>
            <person name="La Ragione R."/>
            <person name="Hildebrand F."/>
            <person name="Pallen M.J."/>
        </authorList>
    </citation>
    <scope>NUCLEOTIDE SEQUENCE</scope>
    <source>
        <strain evidence="2">ChiHile30-977</strain>
    </source>
</reference>
<organism evidence="2 3">
    <name type="scientific">Candidatus Avichristensenella intestinipullorum</name>
    <dbReference type="NCBI Taxonomy" id="2840693"/>
    <lineage>
        <taxon>Bacteria</taxon>
        <taxon>Bacillati</taxon>
        <taxon>Bacillota</taxon>
        <taxon>Clostridia</taxon>
        <taxon>Candidatus Avichristensenella</taxon>
    </lineage>
</organism>
<dbReference type="PANTHER" id="PTHR33608:SF7">
    <property type="entry name" value="DUF58 DOMAIN-CONTAINING PROTEIN"/>
    <property type="match status" value="1"/>
</dbReference>
<dbReference type="Gene3D" id="3.40.50.410">
    <property type="entry name" value="von Willebrand factor, type A domain"/>
    <property type="match status" value="1"/>
</dbReference>